<dbReference type="OrthoDB" id="9802426at2"/>
<evidence type="ECO:0000256" key="5">
    <source>
        <dbReference type="ARBA" id="ARBA00022553"/>
    </source>
</evidence>
<evidence type="ECO:0000256" key="3">
    <source>
        <dbReference type="ARBA" id="ARBA00022448"/>
    </source>
</evidence>
<dbReference type="EMBL" id="BMFA01000007">
    <property type="protein sequence ID" value="GGB51326.1"/>
    <property type="molecule type" value="Genomic_DNA"/>
</dbReference>
<evidence type="ECO:0000313" key="17">
    <source>
        <dbReference type="EMBL" id="GGB51326.1"/>
    </source>
</evidence>
<keyword evidence="8" id="KW-0805">Transcription regulation</keyword>
<gene>
    <name evidence="17" type="primary">phoB</name>
    <name evidence="17" type="ORF">GCM10011316_24170</name>
</gene>
<dbReference type="InterPro" id="IPR039420">
    <property type="entry name" value="WalR-like"/>
</dbReference>
<feature type="domain" description="OmpR/PhoB-type" evidence="16">
    <location>
        <begin position="128"/>
        <end position="226"/>
    </location>
</feature>
<dbReference type="NCBIfam" id="TIGR02154">
    <property type="entry name" value="PhoB"/>
    <property type="match status" value="1"/>
</dbReference>
<dbReference type="RefSeq" id="WP_150496688.1">
    <property type="nucleotide sequence ID" value="NZ_BMFA01000007.1"/>
</dbReference>
<keyword evidence="9 14" id="KW-0238">DNA-binding</keyword>
<comment type="function">
    <text evidence="12">This protein is a positive regulator for the phosphate regulon. Transcription of this operon is positively regulated by PhoB and PhoR when phosphate is limited.</text>
</comment>
<dbReference type="Pfam" id="PF00486">
    <property type="entry name" value="Trans_reg_C"/>
    <property type="match status" value="1"/>
</dbReference>
<evidence type="ECO:0000259" key="15">
    <source>
        <dbReference type="PROSITE" id="PS50110"/>
    </source>
</evidence>
<dbReference type="PANTHER" id="PTHR48111">
    <property type="entry name" value="REGULATOR OF RPOS"/>
    <property type="match status" value="1"/>
</dbReference>
<dbReference type="SMART" id="SM00862">
    <property type="entry name" value="Trans_reg_C"/>
    <property type="match status" value="1"/>
</dbReference>
<dbReference type="GO" id="GO:0000156">
    <property type="term" value="F:phosphorelay response regulator activity"/>
    <property type="evidence" value="ECO:0007669"/>
    <property type="project" value="InterPro"/>
</dbReference>
<name>A0A916TKA3_9HYPH</name>
<feature type="domain" description="Response regulatory" evidence="15">
    <location>
        <begin position="3"/>
        <end position="119"/>
    </location>
</feature>
<keyword evidence="6" id="KW-0592">Phosphate transport</keyword>
<dbReference type="FunFam" id="1.10.10.10:FF:000011">
    <property type="entry name" value="Phosphate regulon transcriptional regulator PhoB"/>
    <property type="match status" value="1"/>
</dbReference>
<evidence type="ECO:0000256" key="7">
    <source>
        <dbReference type="ARBA" id="ARBA00023012"/>
    </source>
</evidence>
<dbReference type="FunFam" id="3.40.50.2300:FF:000001">
    <property type="entry name" value="DNA-binding response regulator PhoB"/>
    <property type="match status" value="1"/>
</dbReference>
<organism evidence="17 18">
    <name type="scientific">Roseibium aquae</name>
    <dbReference type="NCBI Taxonomy" id="1323746"/>
    <lineage>
        <taxon>Bacteria</taxon>
        <taxon>Pseudomonadati</taxon>
        <taxon>Pseudomonadota</taxon>
        <taxon>Alphaproteobacteria</taxon>
        <taxon>Hyphomicrobiales</taxon>
        <taxon>Stappiaceae</taxon>
        <taxon>Roseibium</taxon>
    </lineage>
</organism>
<sequence length="232" mass="26248">MPKVLIVEDEEPLSLLLRYNLEAEGYAVEACARGDEAEIRLRESQPDLVLLDWMLPGLSGIELCRRLRAREDTERLPVIMLTARGEEAERIRGLSTGADDYVVKPFSVPELMARVRAILRRASPEVVSSMLRSGDIELDRETHRVRRSAKEIHLGPTEFRLLEFLMTSPGRVFSREQLLDGVWGHDVYVDERTVDVHVGRLRKALNRGKARDPIRTVRGAGYAFNDQFGAAG</sequence>
<dbReference type="InterPro" id="IPR001789">
    <property type="entry name" value="Sig_transdc_resp-reg_receiver"/>
</dbReference>
<protein>
    <recommendedName>
        <fullName evidence="2">Phosphate regulon transcriptional regulatory protein PhoB</fullName>
    </recommendedName>
</protein>
<dbReference type="SUPFAM" id="SSF46894">
    <property type="entry name" value="C-terminal effector domain of the bipartite response regulators"/>
    <property type="match status" value="1"/>
</dbReference>
<dbReference type="SUPFAM" id="SSF52172">
    <property type="entry name" value="CheY-like"/>
    <property type="match status" value="1"/>
</dbReference>
<reference evidence="17" key="2">
    <citation type="submission" date="2020-09" db="EMBL/GenBank/DDBJ databases">
        <authorList>
            <person name="Sun Q."/>
            <person name="Zhou Y."/>
        </authorList>
    </citation>
    <scope>NUCLEOTIDE SEQUENCE</scope>
    <source>
        <strain evidence="17">CGMCC 1.12426</strain>
    </source>
</reference>
<dbReference type="InterPro" id="IPR036388">
    <property type="entry name" value="WH-like_DNA-bd_sf"/>
</dbReference>
<reference evidence="17" key="1">
    <citation type="journal article" date="2014" name="Int. J. Syst. Evol. Microbiol.">
        <title>Complete genome sequence of Corynebacterium casei LMG S-19264T (=DSM 44701T), isolated from a smear-ripened cheese.</title>
        <authorList>
            <consortium name="US DOE Joint Genome Institute (JGI-PGF)"/>
            <person name="Walter F."/>
            <person name="Albersmeier A."/>
            <person name="Kalinowski J."/>
            <person name="Ruckert C."/>
        </authorList>
    </citation>
    <scope>NUCLEOTIDE SEQUENCE</scope>
    <source>
        <strain evidence="17">CGMCC 1.12426</strain>
    </source>
</reference>
<dbReference type="Proteomes" id="UP000605148">
    <property type="component" value="Unassembled WGS sequence"/>
</dbReference>
<keyword evidence="11" id="KW-0804">Transcription</keyword>
<accession>A0A916TKA3</accession>
<keyword evidence="4" id="KW-0963">Cytoplasm</keyword>
<evidence type="ECO:0000256" key="10">
    <source>
        <dbReference type="ARBA" id="ARBA00023159"/>
    </source>
</evidence>
<dbReference type="SMART" id="SM00448">
    <property type="entry name" value="REC"/>
    <property type="match status" value="1"/>
</dbReference>
<dbReference type="GO" id="GO:0032993">
    <property type="term" value="C:protein-DNA complex"/>
    <property type="evidence" value="ECO:0007669"/>
    <property type="project" value="TreeGrafter"/>
</dbReference>
<feature type="modified residue" description="4-aspartylphosphate" evidence="13">
    <location>
        <position position="52"/>
    </location>
</feature>
<dbReference type="GO" id="GO:0005829">
    <property type="term" value="C:cytosol"/>
    <property type="evidence" value="ECO:0007669"/>
    <property type="project" value="TreeGrafter"/>
</dbReference>
<dbReference type="PROSITE" id="PS51755">
    <property type="entry name" value="OMPR_PHOB"/>
    <property type="match status" value="1"/>
</dbReference>
<dbReference type="InterPro" id="IPR001867">
    <property type="entry name" value="OmpR/PhoB-type_DNA-bd"/>
</dbReference>
<dbReference type="GO" id="GO:0006817">
    <property type="term" value="P:phosphate ion transport"/>
    <property type="evidence" value="ECO:0007669"/>
    <property type="project" value="UniProtKB-KW"/>
</dbReference>
<dbReference type="InterPro" id="IPR011006">
    <property type="entry name" value="CheY-like_superfamily"/>
</dbReference>
<evidence type="ECO:0000256" key="9">
    <source>
        <dbReference type="ARBA" id="ARBA00023125"/>
    </source>
</evidence>
<evidence type="ECO:0000313" key="18">
    <source>
        <dbReference type="Proteomes" id="UP000605148"/>
    </source>
</evidence>
<keyword evidence="7" id="KW-0902">Two-component regulatory system</keyword>
<evidence type="ECO:0000259" key="16">
    <source>
        <dbReference type="PROSITE" id="PS51755"/>
    </source>
</evidence>
<evidence type="ECO:0000256" key="14">
    <source>
        <dbReference type="PROSITE-ProRule" id="PRU01091"/>
    </source>
</evidence>
<keyword evidence="5 13" id="KW-0597">Phosphoprotein</keyword>
<evidence type="ECO:0000256" key="8">
    <source>
        <dbReference type="ARBA" id="ARBA00023015"/>
    </source>
</evidence>
<dbReference type="Gene3D" id="1.10.10.10">
    <property type="entry name" value="Winged helix-like DNA-binding domain superfamily/Winged helix DNA-binding domain"/>
    <property type="match status" value="1"/>
</dbReference>
<dbReference type="InterPro" id="IPR016032">
    <property type="entry name" value="Sig_transdc_resp-reg_C-effctor"/>
</dbReference>
<dbReference type="GO" id="GO:0000976">
    <property type="term" value="F:transcription cis-regulatory region binding"/>
    <property type="evidence" value="ECO:0007669"/>
    <property type="project" value="TreeGrafter"/>
</dbReference>
<dbReference type="Gene3D" id="6.10.250.690">
    <property type="match status" value="1"/>
</dbReference>
<keyword evidence="18" id="KW-1185">Reference proteome</keyword>
<evidence type="ECO:0000256" key="2">
    <source>
        <dbReference type="ARBA" id="ARBA00013332"/>
    </source>
</evidence>
<evidence type="ECO:0000256" key="1">
    <source>
        <dbReference type="ARBA" id="ARBA00004496"/>
    </source>
</evidence>
<evidence type="ECO:0000256" key="12">
    <source>
        <dbReference type="ARBA" id="ARBA00024735"/>
    </source>
</evidence>
<evidence type="ECO:0000256" key="6">
    <source>
        <dbReference type="ARBA" id="ARBA00022592"/>
    </source>
</evidence>
<dbReference type="PANTHER" id="PTHR48111:SF40">
    <property type="entry name" value="PHOSPHATE REGULON TRANSCRIPTIONAL REGULATORY PROTEIN PHOB"/>
    <property type="match status" value="1"/>
</dbReference>
<dbReference type="CDD" id="cd00383">
    <property type="entry name" value="trans_reg_C"/>
    <property type="match status" value="1"/>
</dbReference>
<proteinExistence type="predicted"/>
<keyword evidence="3" id="KW-0813">Transport</keyword>
<dbReference type="InterPro" id="IPR011879">
    <property type="entry name" value="Sig_transdc_resp-reg_PhoB"/>
</dbReference>
<dbReference type="Pfam" id="PF00072">
    <property type="entry name" value="Response_reg"/>
    <property type="match status" value="1"/>
</dbReference>
<comment type="subcellular location">
    <subcellularLocation>
        <location evidence="1">Cytoplasm</location>
    </subcellularLocation>
</comment>
<feature type="DNA-binding region" description="OmpR/PhoB-type" evidence="14">
    <location>
        <begin position="128"/>
        <end position="226"/>
    </location>
</feature>
<evidence type="ECO:0000256" key="4">
    <source>
        <dbReference type="ARBA" id="ARBA00022490"/>
    </source>
</evidence>
<dbReference type="PROSITE" id="PS50110">
    <property type="entry name" value="RESPONSE_REGULATORY"/>
    <property type="match status" value="1"/>
</dbReference>
<dbReference type="Gene3D" id="3.40.50.2300">
    <property type="match status" value="1"/>
</dbReference>
<comment type="caution">
    <text evidence="17">The sequence shown here is derived from an EMBL/GenBank/DDBJ whole genome shotgun (WGS) entry which is preliminary data.</text>
</comment>
<dbReference type="AlphaFoldDB" id="A0A916TKA3"/>
<dbReference type="GO" id="GO:0006355">
    <property type="term" value="P:regulation of DNA-templated transcription"/>
    <property type="evidence" value="ECO:0007669"/>
    <property type="project" value="InterPro"/>
</dbReference>
<keyword evidence="10" id="KW-0010">Activator</keyword>
<evidence type="ECO:0000256" key="11">
    <source>
        <dbReference type="ARBA" id="ARBA00023163"/>
    </source>
</evidence>
<evidence type="ECO:0000256" key="13">
    <source>
        <dbReference type="PROSITE-ProRule" id="PRU00169"/>
    </source>
</evidence>